<reference evidence="4" key="1">
    <citation type="journal article" date="2020" name="Fungal Divers.">
        <title>Resolving the Mortierellaceae phylogeny through synthesis of multi-gene phylogenetics and phylogenomics.</title>
        <authorList>
            <person name="Vandepol N."/>
            <person name="Liber J."/>
            <person name="Desiro A."/>
            <person name="Na H."/>
            <person name="Kennedy M."/>
            <person name="Barry K."/>
            <person name="Grigoriev I.V."/>
            <person name="Miller A.N."/>
            <person name="O'Donnell K."/>
            <person name="Stajich J.E."/>
            <person name="Bonito G."/>
        </authorList>
    </citation>
    <scope>NUCLEOTIDE SEQUENCE</scope>
    <source>
        <strain evidence="4">KOD948</strain>
    </source>
</reference>
<dbReference type="OrthoDB" id="5985073at2759"/>
<feature type="region of interest" description="Disordered" evidence="1">
    <location>
        <begin position="103"/>
        <end position="185"/>
    </location>
</feature>
<feature type="compositionally biased region" description="Low complexity" evidence="1">
    <location>
        <begin position="120"/>
        <end position="133"/>
    </location>
</feature>
<dbReference type="Proteomes" id="UP000726737">
    <property type="component" value="Unassembled WGS sequence"/>
</dbReference>
<proteinExistence type="predicted"/>
<feature type="compositionally biased region" description="Basic and acidic residues" evidence="1">
    <location>
        <begin position="176"/>
        <end position="185"/>
    </location>
</feature>
<dbReference type="Pfam" id="PF01476">
    <property type="entry name" value="LysM"/>
    <property type="match status" value="1"/>
</dbReference>
<dbReference type="AlphaFoldDB" id="A0A9P6QDK4"/>
<keyword evidence="5" id="KW-1185">Reference proteome</keyword>
<sequence>MKSISTSFVTLACLSLLLASQNVSAKPSKPVEGCLRTEIVPSDNSILTCIDFANKHGTTFEKMLLWNEGLHKNCDNLDVGNPICVEGPPTVVKPAPATEEAVANTKSETASTRPLYPNLAKSPKAGTTTTTTEAKAEEQKVKAASDAKMKEQKAKAAAEAKADKQQAQATTEDDSPADRILGRIL</sequence>
<organism evidence="4 5">
    <name type="scientific">Mortierella polycephala</name>
    <dbReference type="NCBI Taxonomy" id="41804"/>
    <lineage>
        <taxon>Eukaryota</taxon>
        <taxon>Fungi</taxon>
        <taxon>Fungi incertae sedis</taxon>
        <taxon>Mucoromycota</taxon>
        <taxon>Mortierellomycotina</taxon>
        <taxon>Mortierellomycetes</taxon>
        <taxon>Mortierellales</taxon>
        <taxon>Mortierellaceae</taxon>
        <taxon>Mortierella</taxon>
    </lineage>
</organism>
<feature type="domain" description="LysM" evidence="3">
    <location>
        <begin position="36"/>
        <end position="85"/>
    </location>
</feature>
<evidence type="ECO:0000313" key="5">
    <source>
        <dbReference type="Proteomes" id="UP000726737"/>
    </source>
</evidence>
<feature type="compositionally biased region" description="Basic and acidic residues" evidence="1">
    <location>
        <begin position="134"/>
        <end position="164"/>
    </location>
</feature>
<dbReference type="InterPro" id="IPR036779">
    <property type="entry name" value="LysM_dom_sf"/>
</dbReference>
<protein>
    <recommendedName>
        <fullName evidence="3">LysM domain-containing protein</fullName>
    </recommendedName>
</protein>
<name>A0A9P6QDK4_9FUNG</name>
<keyword evidence="2" id="KW-0732">Signal</keyword>
<dbReference type="EMBL" id="JAAAJA010000079">
    <property type="protein sequence ID" value="KAG0263242.1"/>
    <property type="molecule type" value="Genomic_DNA"/>
</dbReference>
<dbReference type="PROSITE" id="PS51782">
    <property type="entry name" value="LYSM"/>
    <property type="match status" value="1"/>
</dbReference>
<dbReference type="Gene3D" id="3.10.350.10">
    <property type="entry name" value="LysM domain"/>
    <property type="match status" value="1"/>
</dbReference>
<gene>
    <name evidence="4" type="ORF">BG011_009077</name>
</gene>
<accession>A0A9P6QDK4</accession>
<feature type="chain" id="PRO_5040166852" description="LysM domain-containing protein" evidence="2">
    <location>
        <begin position="26"/>
        <end position="185"/>
    </location>
</feature>
<dbReference type="InterPro" id="IPR018392">
    <property type="entry name" value="LysM"/>
</dbReference>
<feature type="signal peptide" evidence="2">
    <location>
        <begin position="1"/>
        <end position="25"/>
    </location>
</feature>
<comment type="caution">
    <text evidence="4">The sequence shown here is derived from an EMBL/GenBank/DDBJ whole genome shotgun (WGS) entry which is preliminary data.</text>
</comment>
<evidence type="ECO:0000256" key="2">
    <source>
        <dbReference type="SAM" id="SignalP"/>
    </source>
</evidence>
<evidence type="ECO:0000256" key="1">
    <source>
        <dbReference type="SAM" id="MobiDB-lite"/>
    </source>
</evidence>
<evidence type="ECO:0000259" key="3">
    <source>
        <dbReference type="PROSITE" id="PS51782"/>
    </source>
</evidence>
<evidence type="ECO:0000313" key="4">
    <source>
        <dbReference type="EMBL" id="KAG0263242.1"/>
    </source>
</evidence>